<reference evidence="1 2" key="1">
    <citation type="submission" date="2024-11" db="EMBL/GenBank/DDBJ databases">
        <title>Chromosome-level genome assembly of the freshwater bivalve Anodonta woodiana.</title>
        <authorList>
            <person name="Chen X."/>
        </authorList>
    </citation>
    <scope>NUCLEOTIDE SEQUENCE [LARGE SCALE GENOMIC DNA]</scope>
    <source>
        <strain evidence="1">MN2024</strain>
        <tissue evidence="1">Gills</tissue>
    </source>
</reference>
<sequence>MKNQGSKKDWLVRLWKDWTPWHTHVNREQNGKMGTDAKMNISGSLIYKYL</sequence>
<protein>
    <submittedName>
        <fullName evidence="1">Uncharacterized protein</fullName>
    </submittedName>
</protein>
<comment type="caution">
    <text evidence="1">The sequence shown here is derived from an EMBL/GenBank/DDBJ whole genome shotgun (WGS) entry which is preliminary data.</text>
</comment>
<evidence type="ECO:0000313" key="1">
    <source>
        <dbReference type="EMBL" id="KAL3881370.1"/>
    </source>
</evidence>
<evidence type="ECO:0000313" key="2">
    <source>
        <dbReference type="Proteomes" id="UP001634394"/>
    </source>
</evidence>
<proteinExistence type="predicted"/>
<gene>
    <name evidence="1" type="ORF">ACJMK2_027818</name>
</gene>
<keyword evidence="2" id="KW-1185">Reference proteome</keyword>
<dbReference type="EMBL" id="JBJQND010000003">
    <property type="protein sequence ID" value="KAL3881370.1"/>
    <property type="molecule type" value="Genomic_DNA"/>
</dbReference>
<dbReference type="AlphaFoldDB" id="A0ABD3X6K7"/>
<organism evidence="1 2">
    <name type="scientific">Sinanodonta woodiana</name>
    <name type="common">Chinese pond mussel</name>
    <name type="synonym">Anodonta woodiana</name>
    <dbReference type="NCBI Taxonomy" id="1069815"/>
    <lineage>
        <taxon>Eukaryota</taxon>
        <taxon>Metazoa</taxon>
        <taxon>Spiralia</taxon>
        <taxon>Lophotrochozoa</taxon>
        <taxon>Mollusca</taxon>
        <taxon>Bivalvia</taxon>
        <taxon>Autobranchia</taxon>
        <taxon>Heteroconchia</taxon>
        <taxon>Palaeoheterodonta</taxon>
        <taxon>Unionida</taxon>
        <taxon>Unionoidea</taxon>
        <taxon>Unionidae</taxon>
        <taxon>Unioninae</taxon>
        <taxon>Sinanodonta</taxon>
    </lineage>
</organism>
<feature type="non-terminal residue" evidence="1">
    <location>
        <position position="50"/>
    </location>
</feature>
<name>A0ABD3X6K7_SINWO</name>
<accession>A0ABD3X6K7</accession>
<dbReference type="Proteomes" id="UP001634394">
    <property type="component" value="Unassembled WGS sequence"/>
</dbReference>